<organism evidence="1 2">
    <name type="scientific">Scytonema hofmannii FACHB-248</name>
    <dbReference type="NCBI Taxonomy" id="1842502"/>
    <lineage>
        <taxon>Bacteria</taxon>
        <taxon>Bacillati</taxon>
        <taxon>Cyanobacteriota</taxon>
        <taxon>Cyanophyceae</taxon>
        <taxon>Nostocales</taxon>
        <taxon>Scytonemataceae</taxon>
        <taxon>Scytonema</taxon>
    </lineage>
</organism>
<gene>
    <name evidence="1" type="ORF">H6G81_33330</name>
</gene>
<comment type="caution">
    <text evidence="1">The sequence shown here is derived from an EMBL/GenBank/DDBJ whole genome shotgun (WGS) entry which is preliminary data.</text>
</comment>
<accession>A0ABR8H0L8</accession>
<dbReference type="EMBL" id="JACJTA010000140">
    <property type="protein sequence ID" value="MBD2609258.1"/>
    <property type="molecule type" value="Genomic_DNA"/>
</dbReference>
<evidence type="ECO:0000313" key="2">
    <source>
        <dbReference type="Proteomes" id="UP000660380"/>
    </source>
</evidence>
<sequence length="213" mass="24600">MRQLTISELGILVNSKTLTSSTNSDQKNLQLVIKQIFLGLPVKPLLDAHPQINQCVDQMRSLVPEIFTLKKDKLLIDAHFSTALQLDNDNAVIEISTNVAFEKKSVRLIEWAIRQPQLNWYDKVKLWVTSEYLMVTPEQLQLTILALHSKQVAKKHEIYWNQQQHEETQQWLVSVLTEQPICQDRELSIIFGSPTVYNQVLALTLEEIEEVEI</sequence>
<protein>
    <submittedName>
        <fullName evidence="1">Uncharacterized protein</fullName>
    </submittedName>
</protein>
<reference evidence="1 2" key="1">
    <citation type="journal article" date="2020" name="ISME J.">
        <title>Comparative genomics reveals insights into cyanobacterial evolution and habitat adaptation.</title>
        <authorList>
            <person name="Chen M.Y."/>
            <person name="Teng W.K."/>
            <person name="Zhao L."/>
            <person name="Hu C.X."/>
            <person name="Zhou Y.K."/>
            <person name="Han B.P."/>
            <person name="Song L.R."/>
            <person name="Shu W.S."/>
        </authorList>
    </citation>
    <scope>NUCLEOTIDE SEQUENCE [LARGE SCALE GENOMIC DNA]</scope>
    <source>
        <strain evidence="1 2">FACHB-248</strain>
    </source>
</reference>
<name>A0ABR8H0L8_9CYAN</name>
<dbReference type="Proteomes" id="UP000660380">
    <property type="component" value="Unassembled WGS sequence"/>
</dbReference>
<evidence type="ECO:0000313" key="1">
    <source>
        <dbReference type="EMBL" id="MBD2609258.1"/>
    </source>
</evidence>
<keyword evidence="2" id="KW-1185">Reference proteome</keyword>
<proteinExistence type="predicted"/>
<dbReference type="RefSeq" id="WP_029630533.1">
    <property type="nucleotide sequence ID" value="NZ_JACJTA010000140.1"/>
</dbReference>